<dbReference type="PROSITE" id="PS50302">
    <property type="entry name" value="PUM"/>
    <property type="match status" value="4"/>
</dbReference>
<dbReference type="SMART" id="SM00025">
    <property type="entry name" value="Pumilio"/>
    <property type="match status" value="6"/>
</dbReference>
<feature type="domain" description="PUM-HD" evidence="4">
    <location>
        <begin position="147"/>
        <end position="498"/>
    </location>
</feature>
<dbReference type="Pfam" id="PF22493">
    <property type="entry name" value="PUF_NOP9"/>
    <property type="match status" value="1"/>
</dbReference>
<proteinExistence type="predicted"/>
<dbReference type="AlphaFoldDB" id="G0UJ17"/>
<dbReference type="GO" id="GO:0003729">
    <property type="term" value="F:mRNA binding"/>
    <property type="evidence" value="ECO:0007669"/>
    <property type="project" value="TreeGrafter"/>
</dbReference>
<evidence type="ECO:0000256" key="1">
    <source>
        <dbReference type="ARBA" id="ARBA00022737"/>
    </source>
</evidence>
<organism evidence="5">
    <name type="scientific">Trypanosoma congolense (strain IL3000)</name>
    <dbReference type="NCBI Taxonomy" id="1068625"/>
    <lineage>
        <taxon>Eukaryota</taxon>
        <taxon>Discoba</taxon>
        <taxon>Euglenozoa</taxon>
        <taxon>Kinetoplastea</taxon>
        <taxon>Metakinetoplastina</taxon>
        <taxon>Trypanosomatida</taxon>
        <taxon>Trypanosomatidae</taxon>
        <taxon>Trypanosoma</taxon>
        <taxon>Nannomonas</taxon>
    </lineage>
</organism>
<accession>G0UJ17</accession>
<feature type="repeat" description="Pumilio" evidence="2">
    <location>
        <begin position="249"/>
        <end position="284"/>
    </location>
</feature>
<sequence>MEIRDVNTYGVGQSNREAAALKGSVKGGNTPVVATPTPPKRLSNATQTDAELYTPYPYPAGLGFGDMTKDPNVIPNSADCPCTACAQQRSQYGTAATTRDLHGASYPPSTAQSMQMNGIRMGSLGSRSATMPTSDYGHYQQHQQPNTRPPTQHPFPHHHHHVIQHQPYQPYVQPRPMQTSPSPVPGYATSAVTAPTAHDAVLPVDTAEEFHRKCAGRVVELACSAEGRSLLISAMSSQDAVVMDMMVQEIAVDVERVALDQHGCHVLRMLHGYASAEHTATLVSSFTETLVLNLCTMSQHSRRILQTLFERPLIDLQPIINVLAKHSRYLAATQQGCISLMRVFELCDSCQKKQLISRLLPLFSHIALDPFGNYVVQCVIENIGQDASEYVTSYFRGELLKMSCDKYGSNTVEKIVKVCGDVPAVWRLLMDELFYTPGVLQKLIQDNYGNFVVQTIIEHATNPGELKRICDLLRPIVPNSPYATRIEAKMRAALMQANKRQAQTTQFYQQPISLPGHGPALPPTPDPAVHTPLTSEHQNPCSARLRTLQNNKASFVRRQQQKRQQRQLYPS</sequence>
<evidence type="ECO:0000259" key="4">
    <source>
        <dbReference type="PROSITE" id="PS50303"/>
    </source>
</evidence>
<name>G0UJ17_TRYCI</name>
<dbReference type="Gene3D" id="1.25.10.10">
    <property type="entry name" value="Leucine-rich Repeat Variant"/>
    <property type="match status" value="1"/>
</dbReference>
<dbReference type="GO" id="GO:0010608">
    <property type="term" value="P:post-transcriptional regulation of gene expression"/>
    <property type="evidence" value="ECO:0007669"/>
    <property type="project" value="TreeGrafter"/>
</dbReference>
<feature type="repeat" description="Pumilio" evidence="2">
    <location>
        <begin position="394"/>
        <end position="431"/>
    </location>
</feature>
<feature type="region of interest" description="Disordered" evidence="3">
    <location>
        <begin position="129"/>
        <end position="158"/>
    </location>
</feature>
<protein>
    <submittedName>
        <fullName evidence="5">Putative pumillio RNA binding protein</fullName>
    </submittedName>
</protein>
<dbReference type="EMBL" id="HE575314">
    <property type="protein sequence ID" value="CCC89367.1"/>
    <property type="molecule type" value="Genomic_DNA"/>
</dbReference>
<reference evidence="5" key="1">
    <citation type="journal article" date="2012" name="Proc. Natl. Acad. Sci. U.S.A.">
        <title>Antigenic diversity is generated by distinct evolutionary mechanisms in African trypanosome species.</title>
        <authorList>
            <person name="Jackson A.P."/>
            <person name="Berry A."/>
            <person name="Aslett M."/>
            <person name="Allison H.C."/>
            <person name="Burton P."/>
            <person name="Vavrova-Anderson J."/>
            <person name="Brown R."/>
            <person name="Browne H."/>
            <person name="Corton N."/>
            <person name="Hauser H."/>
            <person name="Gamble J."/>
            <person name="Gilderthorp R."/>
            <person name="Marcello L."/>
            <person name="McQuillan J."/>
            <person name="Otto T.D."/>
            <person name="Quail M.A."/>
            <person name="Sanders M.J."/>
            <person name="van Tonder A."/>
            <person name="Ginger M.L."/>
            <person name="Field M.C."/>
            <person name="Barry J.D."/>
            <person name="Hertz-Fowler C."/>
            <person name="Berriman M."/>
        </authorList>
    </citation>
    <scope>NUCLEOTIDE SEQUENCE</scope>
    <source>
        <strain evidence="5">IL3000</strain>
    </source>
</reference>
<keyword evidence="1" id="KW-0677">Repeat</keyword>
<dbReference type="InterPro" id="IPR033133">
    <property type="entry name" value="PUM-HD"/>
</dbReference>
<feature type="repeat" description="Pumilio" evidence="2">
    <location>
        <begin position="358"/>
        <end position="393"/>
    </location>
</feature>
<dbReference type="SUPFAM" id="SSF48371">
    <property type="entry name" value="ARM repeat"/>
    <property type="match status" value="1"/>
</dbReference>
<dbReference type="InterPro" id="IPR016024">
    <property type="entry name" value="ARM-type_fold"/>
</dbReference>
<dbReference type="VEuPathDB" id="TriTrypDB:TcIL3000_1_1350"/>
<dbReference type="PANTHER" id="PTHR12537">
    <property type="entry name" value="RNA BINDING PROTEIN PUMILIO-RELATED"/>
    <property type="match status" value="1"/>
</dbReference>
<feature type="region of interest" description="Disordered" evidence="3">
    <location>
        <begin position="511"/>
        <end position="540"/>
    </location>
</feature>
<dbReference type="InterPro" id="IPR011989">
    <property type="entry name" value="ARM-like"/>
</dbReference>
<evidence type="ECO:0000256" key="2">
    <source>
        <dbReference type="PROSITE-ProRule" id="PRU00317"/>
    </source>
</evidence>
<evidence type="ECO:0000313" key="5">
    <source>
        <dbReference type="EMBL" id="CCC89367.1"/>
    </source>
</evidence>
<dbReference type="InterPro" id="IPR001313">
    <property type="entry name" value="Pumilio_RNA-bd_rpt"/>
</dbReference>
<dbReference type="GO" id="GO:0005737">
    <property type="term" value="C:cytoplasm"/>
    <property type="evidence" value="ECO:0007669"/>
    <property type="project" value="TreeGrafter"/>
</dbReference>
<dbReference type="Pfam" id="PF00806">
    <property type="entry name" value="PUF"/>
    <property type="match status" value="2"/>
</dbReference>
<evidence type="ECO:0000256" key="3">
    <source>
        <dbReference type="SAM" id="MobiDB-lite"/>
    </source>
</evidence>
<dbReference type="PROSITE" id="PS50303">
    <property type="entry name" value="PUM_HD"/>
    <property type="match status" value="1"/>
</dbReference>
<feature type="repeat" description="Pumilio" evidence="2">
    <location>
        <begin position="432"/>
        <end position="471"/>
    </location>
</feature>
<gene>
    <name evidence="5" type="ORF">TCIL3000_1_1350</name>
</gene>
<dbReference type="PANTHER" id="PTHR12537:SF50">
    <property type="entry name" value="RNA BINDING PROTEIN, PUTATIVE-RELATED"/>
    <property type="match status" value="1"/>
</dbReference>